<proteinExistence type="predicted"/>
<dbReference type="Pfam" id="PF13359">
    <property type="entry name" value="DDE_Tnp_4"/>
    <property type="match status" value="1"/>
</dbReference>
<dbReference type="InterPro" id="IPR027806">
    <property type="entry name" value="HARBI1_dom"/>
</dbReference>
<evidence type="ECO:0000256" key="1">
    <source>
        <dbReference type="ARBA" id="ARBA00001968"/>
    </source>
</evidence>
<feature type="domain" description="DDE Tnp4" evidence="3">
    <location>
        <begin position="3"/>
        <end position="54"/>
    </location>
</feature>
<comment type="cofactor">
    <cofactor evidence="1">
        <name>a divalent metal cation</name>
        <dbReference type="ChEBI" id="CHEBI:60240"/>
    </cofactor>
</comment>
<reference evidence="4" key="1">
    <citation type="submission" date="2013-12" db="EMBL/GenBank/DDBJ databases">
        <title>The Genome Sequence of Aphanomyces invadans NJM9701.</title>
        <authorList>
            <consortium name="The Broad Institute Genomics Platform"/>
            <person name="Russ C."/>
            <person name="Tyler B."/>
            <person name="van West P."/>
            <person name="Dieguez-Uribeondo J."/>
            <person name="Young S.K."/>
            <person name="Zeng Q."/>
            <person name="Gargeya S."/>
            <person name="Fitzgerald M."/>
            <person name="Abouelleil A."/>
            <person name="Alvarado L."/>
            <person name="Chapman S.B."/>
            <person name="Gainer-Dewar J."/>
            <person name="Goldberg J."/>
            <person name="Griggs A."/>
            <person name="Gujja S."/>
            <person name="Hansen M."/>
            <person name="Howarth C."/>
            <person name="Imamovic A."/>
            <person name="Ireland A."/>
            <person name="Larimer J."/>
            <person name="McCowan C."/>
            <person name="Murphy C."/>
            <person name="Pearson M."/>
            <person name="Poon T.W."/>
            <person name="Priest M."/>
            <person name="Roberts A."/>
            <person name="Saif S."/>
            <person name="Shea T."/>
            <person name="Sykes S."/>
            <person name="Wortman J."/>
            <person name="Nusbaum C."/>
            <person name="Birren B."/>
        </authorList>
    </citation>
    <scope>NUCLEOTIDE SEQUENCE [LARGE SCALE GENOMIC DNA]</scope>
    <source>
        <strain evidence="4">NJM9701</strain>
    </source>
</reference>
<organism evidence="4">
    <name type="scientific">Aphanomyces invadans</name>
    <dbReference type="NCBI Taxonomy" id="157072"/>
    <lineage>
        <taxon>Eukaryota</taxon>
        <taxon>Sar</taxon>
        <taxon>Stramenopiles</taxon>
        <taxon>Oomycota</taxon>
        <taxon>Saprolegniomycetes</taxon>
        <taxon>Saprolegniales</taxon>
        <taxon>Verrucalvaceae</taxon>
        <taxon>Aphanomyces</taxon>
    </lineage>
</organism>
<accession>A0A024T8C0</accession>
<dbReference type="RefSeq" id="XP_008881167.1">
    <property type="nucleotide sequence ID" value="XM_008882945.1"/>
</dbReference>
<dbReference type="OrthoDB" id="176534at2759"/>
<keyword evidence="2" id="KW-0479">Metal-binding</keyword>
<dbReference type="VEuPathDB" id="FungiDB:H310_14965"/>
<protein>
    <recommendedName>
        <fullName evidence="3">DDE Tnp4 domain-containing protein</fullName>
    </recommendedName>
</protein>
<evidence type="ECO:0000313" key="4">
    <source>
        <dbReference type="EMBL" id="ETV90199.1"/>
    </source>
</evidence>
<dbReference type="AlphaFoldDB" id="A0A024T8C0"/>
<dbReference type="GeneID" id="20092015"/>
<gene>
    <name evidence="4" type="ORF">H310_14965</name>
</gene>
<evidence type="ECO:0000256" key="2">
    <source>
        <dbReference type="ARBA" id="ARBA00022723"/>
    </source>
</evidence>
<name>A0A024T8C0_9STRA</name>
<dbReference type="EMBL" id="KI914066">
    <property type="protein sequence ID" value="ETV90199.1"/>
    <property type="molecule type" value="Genomic_DNA"/>
</dbReference>
<sequence length="131" mass="15295">MEQGRANAKLASDRVIVENFFGRLKMLWGIVSDKYTWKKDECNMYFQTCVALTNAHVRFNPLWNVDGEGYNQYKNHLLSIGSKIKTRNLFSKTKYHENRQARIQAVLGRANSVYTSEDYDIGYDEEDDILD</sequence>
<evidence type="ECO:0000259" key="3">
    <source>
        <dbReference type="Pfam" id="PF13359"/>
    </source>
</evidence>
<dbReference type="GO" id="GO:0046872">
    <property type="term" value="F:metal ion binding"/>
    <property type="evidence" value="ECO:0007669"/>
    <property type="project" value="UniProtKB-KW"/>
</dbReference>